<evidence type="ECO:0000256" key="3">
    <source>
        <dbReference type="ARBA" id="ARBA00022643"/>
    </source>
</evidence>
<reference evidence="6" key="1">
    <citation type="submission" date="2022-09" db="EMBL/GenBank/DDBJ databases">
        <title>Actin cytoskeleton and complex cell architecture in an #Asgard archaeon.</title>
        <authorList>
            <person name="Ponce Toledo R.I."/>
            <person name="Schleper C."/>
            <person name="Rodrigues Oliveira T."/>
            <person name="Wollweber F."/>
            <person name="Xu J."/>
            <person name="Rittmann S."/>
            <person name="Klingl A."/>
            <person name="Pilhofer M."/>
        </authorList>
    </citation>
    <scope>NUCLEOTIDE SEQUENCE</scope>
    <source>
        <strain evidence="6">B-35</strain>
    </source>
</reference>
<dbReference type="Gene3D" id="3.40.109.10">
    <property type="entry name" value="NADH Oxidase"/>
    <property type="match status" value="1"/>
</dbReference>
<proteinExistence type="inferred from homology"/>
<gene>
    <name evidence="6" type="ORF">NEF87_003977</name>
</gene>
<evidence type="ECO:0000256" key="2">
    <source>
        <dbReference type="ARBA" id="ARBA00022630"/>
    </source>
</evidence>
<sequence>MNETIKTLKYRRSVRAYQDKPIPPEIIDTLIHSAMRAPTAGNMMMYSIIEVTKQEVKEKLVKSCDNQPFIAKAPLVLVFLADMQRWYDYFTHCKVPQYCKDHELTFRGPQESDLLLASCDALIAAQSAVIAAEALGIGSCYIGDIMENIETQRELLGLPMNVFPITMICFGYPKSDQAPEKRKLISRFPQQYIHFHDKYKQLSAEEFEDMYSETLETRYKTRKFLGEATNLGQHYYLMKTGSDYSHEMVRSVKVALEDWKKTQFD</sequence>
<dbReference type="EMBL" id="CP104013">
    <property type="protein sequence ID" value="UYP47692.1"/>
    <property type="molecule type" value="Genomic_DNA"/>
</dbReference>
<dbReference type="PANTHER" id="PTHR43425">
    <property type="entry name" value="OXYGEN-INSENSITIVE NADPH NITROREDUCTASE"/>
    <property type="match status" value="1"/>
</dbReference>
<evidence type="ECO:0000259" key="5">
    <source>
        <dbReference type="Pfam" id="PF00881"/>
    </source>
</evidence>
<feature type="domain" description="Nitroreductase" evidence="5">
    <location>
        <begin position="8"/>
        <end position="172"/>
    </location>
</feature>
<evidence type="ECO:0000256" key="4">
    <source>
        <dbReference type="ARBA" id="ARBA00023002"/>
    </source>
</evidence>
<dbReference type="PIRSF" id="PIRSF005426">
    <property type="entry name" value="Frp"/>
    <property type="match status" value="1"/>
</dbReference>
<dbReference type="EC" id="6.3.2.34" evidence="6"/>
<evidence type="ECO:0000313" key="7">
    <source>
        <dbReference type="Proteomes" id="UP001208689"/>
    </source>
</evidence>
<name>A0ABY6HZC9_9ARCH</name>
<organism evidence="6 7">
    <name type="scientific">Candidatus Lokiarchaeum ossiferum</name>
    <dbReference type="NCBI Taxonomy" id="2951803"/>
    <lineage>
        <taxon>Archaea</taxon>
        <taxon>Promethearchaeati</taxon>
        <taxon>Promethearchaeota</taxon>
        <taxon>Promethearchaeia</taxon>
        <taxon>Promethearchaeales</taxon>
        <taxon>Promethearchaeaceae</taxon>
        <taxon>Candidatus Lokiarchaeum</taxon>
    </lineage>
</organism>
<dbReference type="InterPro" id="IPR000415">
    <property type="entry name" value="Nitroreductase-like"/>
</dbReference>
<evidence type="ECO:0000313" key="6">
    <source>
        <dbReference type="EMBL" id="UYP47692.1"/>
    </source>
</evidence>
<dbReference type="Pfam" id="PF00881">
    <property type="entry name" value="Nitroreductase"/>
    <property type="match status" value="1"/>
</dbReference>
<dbReference type="InterPro" id="IPR029479">
    <property type="entry name" value="Nitroreductase"/>
</dbReference>
<dbReference type="SUPFAM" id="SSF55469">
    <property type="entry name" value="FMN-dependent nitroreductase-like"/>
    <property type="match status" value="1"/>
</dbReference>
<keyword evidence="2" id="KW-0285">Flavoprotein</keyword>
<keyword evidence="3" id="KW-0288">FMN</keyword>
<keyword evidence="6" id="KW-0436">Ligase</keyword>
<dbReference type="InterPro" id="IPR016446">
    <property type="entry name" value="Flavin_OxRdtase_Frp"/>
</dbReference>
<protein>
    <submittedName>
        <fullName evidence="6">Bifunctional F420 biosynthesis protein FbiB</fullName>
        <ecNumber evidence="6">6.3.2.34</ecNumber>
    </submittedName>
</protein>
<dbReference type="Proteomes" id="UP001208689">
    <property type="component" value="Chromosome"/>
</dbReference>
<comment type="similarity">
    <text evidence="1">Belongs to the flavin oxidoreductase frp family.</text>
</comment>
<evidence type="ECO:0000256" key="1">
    <source>
        <dbReference type="ARBA" id="ARBA00008366"/>
    </source>
</evidence>
<keyword evidence="7" id="KW-1185">Reference proteome</keyword>
<keyword evidence="4" id="KW-0560">Oxidoreductase</keyword>
<dbReference type="PANTHER" id="PTHR43425:SF2">
    <property type="entry name" value="OXYGEN-INSENSITIVE NADPH NITROREDUCTASE"/>
    <property type="match status" value="1"/>
</dbReference>
<accession>A0ABY6HZC9</accession>
<dbReference type="GO" id="GO:0052619">
    <property type="term" value="F:coenzyme F420-1:gamma-L-glutamate ligase activity"/>
    <property type="evidence" value="ECO:0007669"/>
    <property type="project" value="UniProtKB-EC"/>
</dbReference>